<evidence type="ECO:0000313" key="1">
    <source>
        <dbReference type="EMBL" id="KAI4869979.1"/>
    </source>
</evidence>
<gene>
    <name evidence="1" type="ORF">F4820DRAFT_443461</name>
</gene>
<evidence type="ECO:0000313" key="2">
    <source>
        <dbReference type="Proteomes" id="UP001497700"/>
    </source>
</evidence>
<accession>A0ACB9ZE06</accession>
<dbReference type="EMBL" id="MU393426">
    <property type="protein sequence ID" value="KAI4869979.1"/>
    <property type="molecule type" value="Genomic_DNA"/>
</dbReference>
<dbReference type="Proteomes" id="UP001497700">
    <property type="component" value="Unassembled WGS sequence"/>
</dbReference>
<protein>
    <submittedName>
        <fullName evidence="1">Uncharacterized protein</fullName>
    </submittedName>
</protein>
<comment type="caution">
    <text evidence="1">The sequence shown here is derived from an EMBL/GenBank/DDBJ whole genome shotgun (WGS) entry which is preliminary data.</text>
</comment>
<name>A0ACB9ZE06_9PEZI</name>
<reference evidence="1 2" key="1">
    <citation type="journal article" date="2022" name="New Phytol.">
        <title>Ecological generalism drives hyperdiversity of secondary metabolite gene clusters in xylarialean endophytes.</title>
        <authorList>
            <person name="Franco M.E.E."/>
            <person name="Wisecaver J.H."/>
            <person name="Arnold A.E."/>
            <person name="Ju Y.M."/>
            <person name="Slot J.C."/>
            <person name="Ahrendt S."/>
            <person name="Moore L.P."/>
            <person name="Eastman K.E."/>
            <person name="Scott K."/>
            <person name="Konkel Z."/>
            <person name="Mondo S.J."/>
            <person name="Kuo A."/>
            <person name="Hayes R.D."/>
            <person name="Haridas S."/>
            <person name="Andreopoulos B."/>
            <person name="Riley R."/>
            <person name="LaButti K."/>
            <person name="Pangilinan J."/>
            <person name="Lipzen A."/>
            <person name="Amirebrahimi M."/>
            <person name="Yan J."/>
            <person name="Adam C."/>
            <person name="Keymanesh K."/>
            <person name="Ng V."/>
            <person name="Louie K."/>
            <person name="Northen T."/>
            <person name="Drula E."/>
            <person name="Henrissat B."/>
            <person name="Hsieh H.M."/>
            <person name="Youens-Clark K."/>
            <person name="Lutzoni F."/>
            <person name="Miadlikowska J."/>
            <person name="Eastwood D.C."/>
            <person name="Hamelin R.C."/>
            <person name="Grigoriev I.V."/>
            <person name="U'Ren J.M."/>
        </authorList>
    </citation>
    <scope>NUCLEOTIDE SEQUENCE [LARGE SCALE GENOMIC DNA]</scope>
    <source>
        <strain evidence="1 2">CBS 119005</strain>
    </source>
</reference>
<organism evidence="1 2">
    <name type="scientific">Hypoxylon rubiginosum</name>
    <dbReference type="NCBI Taxonomy" id="110542"/>
    <lineage>
        <taxon>Eukaryota</taxon>
        <taxon>Fungi</taxon>
        <taxon>Dikarya</taxon>
        <taxon>Ascomycota</taxon>
        <taxon>Pezizomycotina</taxon>
        <taxon>Sordariomycetes</taxon>
        <taxon>Xylariomycetidae</taxon>
        <taxon>Xylariales</taxon>
        <taxon>Hypoxylaceae</taxon>
        <taxon>Hypoxylon</taxon>
    </lineage>
</organism>
<proteinExistence type="predicted"/>
<keyword evidence="2" id="KW-1185">Reference proteome</keyword>
<sequence>MKYQVATAAGLLMAGQALAAPLRARDGGSAADIVAQISPNSKTCAETTECRTAEQAGPLLADAMAKYGLDQAGQIAAVLALTAFESVDFQFKHNVSPGRPGQGTSNMQMFNFNLEYAQTFPELKDQVAGVTADADDAKKNEVLALVEDDKYNFGSGPWYMTNKCAAAKDALSAGKDLDAGFQAYMTCVGVPSVTEDRLAYWTRAKQAFGLN</sequence>